<evidence type="ECO:0000256" key="4">
    <source>
        <dbReference type="ARBA" id="ARBA00022692"/>
    </source>
</evidence>
<keyword evidence="8 9" id="KW-0472">Membrane</keyword>
<comment type="function">
    <text evidence="9">Essential component of the vacuolar proton pump (V-ATPase), a multimeric enzyme that catalyzes the translocation of protons across the membranes. Required for assembly and activity of the V-ATPase.</text>
</comment>
<dbReference type="Pfam" id="PF01496">
    <property type="entry name" value="V_ATPase_I"/>
    <property type="match status" value="1"/>
</dbReference>
<evidence type="ECO:0000256" key="5">
    <source>
        <dbReference type="ARBA" id="ARBA00022781"/>
    </source>
</evidence>
<feature type="coiled-coil region" evidence="10">
    <location>
        <begin position="92"/>
        <end position="133"/>
    </location>
</feature>
<organism evidence="12 13">
    <name type="scientific">Mucor lusitanicus CBS 277.49</name>
    <dbReference type="NCBI Taxonomy" id="747725"/>
    <lineage>
        <taxon>Eukaryota</taxon>
        <taxon>Fungi</taxon>
        <taxon>Fungi incertae sedis</taxon>
        <taxon>Mucoromycota</taxon>
        <taxon>Mucoromycotina</taxon>
        <taxon>Mucoromycetes</taxon>
        <taxon>Mucorales</taxon>
        <taxon>Mucorineae</taxon>
        <taxon>Mucoraceae</taxon>
        <taxon>Mucor</taxon>
    </lineage>
</organism>
<gene>
    <name evidence="12" type="ORF">MUCCIDRAFT_33882</name>
</gene>
<evidence type="ECO:0000256" key="1">
    <source>
        <dbReference type="ARBA" id="ARBA00004141"/>
    </source>
</evidence>
<keyword evidence="6 9" id="KW-1133">Transmembrane helix</keyword>
<dbReference type="Proteomes" id="UP000077051">
    <property type="component" value="Unassembled WGS sequence"/>
</dbReference>
<feature type="transmembrane region" description="Helical" evidence="9">
    <location>
        <begin position="572"/>
        <end position="594"/>
    </location>
</feature>
<name>A0A168NER4_MUCCL</name>
<feature type="transmembrane region" description="Helical" evidence="9">
    <location>
        <begin position="462"/>
        <end position="481"/>
    </location>
</feature>
<evidence type="ECO:0000256" key="3">
    <source>
        <dbReference type="ARBA" id="ARBA00022448"/>
    </source>
</evidence>
<dbReference type="AlphaFoldDB" id="A0A168NER4"/>
<keyword evidence="7 9" id="KW-0406">Ion transport</keyword>
<keyword evidence="13" id="KW-1185">Reference proteome</keyword>
<evidence type="ECO:0000256" key="8">
    <source>
        <dbReference type="ARBA" id="ARBA00023136"/>
    </source>
</evidence>
<dbReference type="PIRSF" id="PIRSF001293">
    <property type="entry name" value="ATP6V0A1"/>
    <property type="match status" value="1"/>
</dbReference>
<feature type="transmembrane region" description="Helical" evidence="9">
    <location>
        <begin position="417"/>
        <end position="441"/>
    </location>
</feature>
<dbReference type="InterPro" id="IPR002490">
    <property type="entry name" value="V-ATPase_116kDa_su"/>
</dbReference>
<dbReference type="VEuPathDB" id="FungiDB:MUCCIDRAFT_33882"/>
<feature type="transmembrane region" description="Helical" evidence="9">
    <location>
        <begin position="540"/>
        <end position="560"/>
    </location>
</feature>
<evidence type="ECO:0000256" key="11">
    <source>
        <dbReference type="SAM" id="MobiDB-lite"/>
    </source>
</evidence>
<evidence type="ECO:0000313" key="13">
    <source>
        <dbReference type="Proteomes" id="UP000077051"/>
    </source>
</evidence>
<keyword evidence="5 9" id="KW-0375">Hydrogen ion transport</keyword>
<evidence type="ECO:0000256" key="2">
    <source>
        <dbReference type="ARBA" id="ARBA00009904"/>
    </source>
</evidence>
<feature type="transmembrane region" description="Helical" evidence="9">
    <location>
        <begin position="772"/>
        <end position="798"/>
    </location>
</feature>
<sequence>MAPSTLFRSEEMSLIQLYIPAEVAQPCVAELGELGKVQFRDLNPEVNAFQRSFVSEIRRLDEMERQCRFFQTQLAKSDIQVRPLTPAAYRSRARSAQEVDDLEENLKEYEGRISQMNSSYESLQRRYLQLTELRHVLRESAGFFEQAESRQDTIRNSLDIQDDSAPLLENDVEQNNYDSENLHLGYVTGVISRARMQTFERVLWRSLRGNLYMKSAEIDEPIVDPDTDSVVDKNVFCIFAHGTEIIAKIKKISESLGGTLYTIDDSADKRRDSLLEVTSRIEDLNNVLSTTNQTRRSELLKVSENVTAWTTIVRKEKAIYHTMNLFNYDVNRKCLIAEGWCPTNDIPLVQQSLKEATDASGTSLPSILTELHTKKTRPTYHRTNKFTEGFQGIIDAYGIARYREVNPGLFTIVSFPFLFAMMFGDIGHGALLFLTALYLCLNEKKLASNNGEIFKMFFGGRYMMLMMGIFSIFTGAVYNDIFSLSLNVFKSGFDLPSNYTSFESVEALPNGNVYAFGFDPAWHGAENFLLFSNSYKMKQAIVIGVIHMSFAVCLNVFNHIYYKRKAFVWLEFLPQILFMESIFGYLIFCIMYKWSVNWWELDSNGHHIHNAPPNLLNMLIYMFLTPGSVNPEEQLYPGQGPVQLFLILLAVVCVPWMWFGKPFYLKKEASKHHYETVAGDDNADEEEQAVAGTSNEDDEEEEEVKKKRHLLDFEFSEVMIHQTIHTIEFCLNCISNTASYLRLWALSLAHAQLSSVLWDMTLKIWFNMTGPIAVIGLVIGFAMWFTLTIGILLCMEGLSAFLHALRLMWVEFDGKFYNGDGINFEPFTFATILEPSSE</sequence>
<dbReference type="GO" id="GO:0046961">
    <property type="term" value="F:proton-transporting ATPase activity, rotational mechanism"/>
    <property type="evidence" value="ECO:0007669"/>
    <property type="project" value="InterPro"/>
</dbReference>
<comment type="caution">
    <text evidence="12">The sequence shown here is derived from an EMBL/GenBank/DDBJ whole genome shotgun (WGS) entry which is preliminary data.</text>
</comment>
<evidence type="ECO:0000256" key="6">
    <source>
        <dbReference type="ARBA" id="ARBA00022989"/>
    </source>
</evidence>
<accession>A0A168NER4</accession>
<keyword evidence="10" id="KW-0175">Coiled coil</keyword>
<dbReference type="GO" id="GO:0051117">
    <property type="term" value="F:ATPase binding"/>
    <property type="evidence" value="ECO:0007669"/>
    <property type="project" value="TreeGrafter"/>
</dbReference>
<comment type="similarity">
    <text evidence="2 9">Belongs to the V-ATPase 116 kDa subunit family.</text>
</comment>
<protein>
    <recommendedName>
        <fullName evidence="9">V-type proton ATPase subunit a</fullName>
    </recommendedName>
</protein>
<reference evidence="12 13" key="1">
    <citation type="submission" date="2015-06" db="EMBL/GenBank/DDBJ databases">
        <title>Expansion of signal transduction pathways in fungi by whole-genome duplication.</title>
        <authorList>
            <consortium name="DOE Joint Genome Institute"/>
            <person name="Corrochano L.M."/>
            <person name="Kuo A."/>
            <person name="Marcet-Houben M."/>
            <person name="Polaino S."/>
            <person name="Salamov A."/>
            <person name="Villalobos J.M."/>
            <person name="Alvarez M.I."/>
            <person name="Avalos J."/>
            <person name="Benito E.P."/>
            <person name="Benoit I."/>
            <person name="Burger G."/>
            <person name="Camino L.P."/>
            <person name="Canovas D."/>
            <person name="Cerda-Olmedo E."/>
            <person name="Cheng J.-F."/>
            <person name="Dominguez A."/>
            <person name="Elias M."/>
            <person name="Eslava A.P."/>
            <person name="Glaser F."/>
            <person name="Grimwood J."/>
            <person name="Gutierrez G."/>
            <person name="Heitman J."/>
            <person name="Henrissat B."/>
            <person name="Iturriaga E.A."/>
            <person name="Lang B.F."/>
            <person name="Lavin J.L."/>
            <person name="Lee S."/>
            <person name="Li W."/>
            <person name="Lindquist E."/>
            <person name="Lopez-Garcia S."/>
            <person name="Luque E.M."/>
            <person name="Marcos A.T."/>
            <person name="Martin J."/>
            <person name="Mccluskey K."/>
            <person name="Medina H.R."/>
            <person name="Miralles-Duran A."/>
            <person name="Miyazaki A."/>
            <person name="Munoz-Torres E."/>
            <person name="Oguiza J.A."/>
            <person name="Ohm R."/>
            <person name="Olmedo M."/>
            <person name="Orejas M."/>
            <person name="Ortiz-Castellanos L."/>
            <person name="Pisabarro A.G."/>
            <person name="Rodriguez-Romero J."/>
            <person name="Ruiz-Herrera J."/>
            <person name="Ruiz-Vazquez R."/>
            <person name="Sanz C."/>
            <person name="Schackwitz W."/>
            <person name="Schmutz J."/>
            <person name="Shahriari M."/>
            <person name="Shelest E."/>
            <person name="Silva-Franco F."/>
            <person name="Soanes D."/>
            <person name="Syed K."/>
            <person name="Tagua V.G."/>
            <person name="Talbot N.J."/>
            <person name="Thon M."/>
            <person name="De Vries R.P."/>
            <person name="Wiebenga A."/>
            <person name="Yadav J.S."/>
            <person name="Braun E.L."/>
            <person name="Baker S."/>
            <person name="Garre V."/>
            <person name="Horwitz B."/>
            <person name="Torres-Martinez S."/>
            <person name="Idnurm A."/>
            <person name="Herrera-Estrella A."/>
            <person name="Gabaldon T."/>
            <person name="Grigoriev I.V."/>
        </authorList>
    </citation>
    <scope>NUCLEOTIDE SEQUENCE [LARGE SCALE GENOMIC DNA]</scope>
    <source>
        <strain evidence="12 13">CBS 277.49</strain>
    </source>
</reference>
<comment type="subcellular location">
    <subcellularLocation>
        <location evidence="1">Membrane</location>
        <topology evidence="1">Multi-pass membrane protein</topology>
    </subcellularLocation>
</comment>
<evidence type="ECO:0000256" key="9">
    <source>
        <dbReference type="RuleBase" id="RU361189"/>
    </source>
</evidence>
<proteinExistence type="inferred from homology"/>
<evidence type="ECO:0000256" key="7">
    <source>
        <dbReference type="ARBA" id="ARBA00023065"/>
    </source>
</evidence>
<keyword evidence="3 9" id="KW-0813">Transport</keyword>
<evidence type="ECO:0000313" key="12">
    <source>
        <dbReference type="EMBL" id="OAD06176.1"/>
    </source>
</evidence>
<dbReference type="GO" id="GO:0000220">
    <property type="term" value="C:vacuolar proton-transporting V-type ATPase, V0 domain"/>
    <property type="evidence" value="ECO:0007669"/>
    <property type="project" value="InterPro"/>
</dbReference>
<feature type="region of interest" description="Disordered" evidence="11">
    <location>
        <begin position="682"/>
        <end position="702"/>
    </location>
</feature>
<dbReference type="STRING" id="747725.A0A168NER4"/>
<dbReference type="EMBL" id="AMYB01000002">
    <property type="protein sequence ID" value="OAD06176.1"/>
    <property type="molecule type" value="Genomic_DNA"/>
</dbReference>
<dbReference type="PANTHER" id="PTHR11629:SF63">
    <property type="entry name" value="V-TYPE PROTON ATPASE SUBUNIT A"/>
    <property type="match status" value="1"/>
</dbReference>
<dbReference type="PANTHER" id="PTHR11629">
    <property type="entry name" value="VACUOLAR PROTON ATPASES"/>
    <property type="match status" value="1"/>
</dbReference>
<dbReference type="GO" id="GO:0007035">
    <property type="term" value="P:vacuolar acidification"/>
    <property type="evidence" value="ECO:0007669"/>
    <property type="project" value="TreeGrafter"/>
</dbReference>
<dbReference type="InterPro" id="IPR026028">
    <property type="entry name" value="V-type_ATPase_116kDa_su_euka"/>
</dbReference>
<feature type="transmembrane region" description="Helical" evidence="9">
    <location>
        <begin position="642"/>
        <end position="659"/>
    </location>
</feature>
<dbReference type="OrthoDB" id="10264220at2759"/>
<keyword evidence="4 9" id="KW-0812">Transmembrane</keyword>
<dbReference type="GO" id="GO:0000329">
    <property type="term" value="C:fungal-type vacuole membrane"/>
    <property type="evidence" value="ECO:0007669"/>
    <property type="project" value="TreeGrafter"/>
</dbReference>
<evidence type="ECO:0000256" key="10">
    <source>
        <dbReference type="SAM" id="Coils"/>
    </source>
</evidence>
<dbReference type="CDD" id="cd14686">
    <property type="entry name" value="bZIP"/>
    <property type="match status" value="1"/>
</dbReference>